<sequence>MDPNDRINLDLSLGIGPQAKDPVEQHCKLMELLRSVSDSTQNAQPSPPLPPLHTMPPGYYNLTYPQNAAGQLLLPPITNQGGVGTLETPRPGTRLGRPPGRHHARRNSSKAAATLEESVDKDIVPPYPWATTRPARIHNLRYLYVNNINVIVGQVHCKPCESTQTIEYNLTEKFGELYRYIYDNKEVLRHRAPKVWSCPKLTPCCSCKNGMKPVIGENKEEINWLFLLLGQMLGCCTLDQLSSSHATYLVYDSYRNRAGLMAFKLSVSPYCDSRDVKNWIDLAVSRFVLELEIDLTAAQNPMITALPKSMYTCGTLSCLRLKALVLDDIPEDYPFCLSSLNYLYLSVSIQVSADKFIGKLSAGAPLLKKTVVQGPVYGDEFLDSMTSYSELRSFTTCLSEWGPTVDSYFNKLEHLCMCTCSSGWWDLLINFLQHSPILRQLQLIKSCNSRPLSSGNQPGFTSTTHVPECLSTTLQTLEWRDYAETEFDMPVVSFLLKKATRLTEAKIFPESAAGPIEKLRIRTGLAKLSRGSPLCHLNLGN</sequence>
<dbReference type="Proteomes" id="UP000886595">
    <property type="component" value="Unassembled WGS sequence"/>
</dbReference>
<dbReference type="InterPro" id="IPR055513">
    <property type="entry name" value="DUF7086"/>
</dbReference>
<name>A0A8X7QYN4_BRACI</name>
<feature type="compositionally biased region" description="Low complexity" evidence="1">
    <location>
        <begin position="88"/>
        <end position="98"/>
    </location>
</feature>
<evidence type="ECO:0000313" key="4">
    <source>
        <dbReference type="Proteomes" id="UP000886595"/>
    </source>
</evidence>
<accession>A0A8X7QYN4</accession>
<comment type="caution">
    <text evidence="3">The sequence shown here is derived from an EMBL/GenBank/DDBJ whole genome shotgun (WGS) entry which is preliminary data.</text>
</comment>
<feature type="region of interest" description="Disordered" evidence="1">
    <location>
        <begin position="79"/>
        <end position="117"/>
    </location>
</feature>
<dbReference type="InterPro" id="IPR006566">
    <property type="entry name" value="FBD"/>
</dbReference>
<dbReference type="Pfam" id="PF23324">
    <property type="entry name" value="DUF7086"/>
    <property type="match status" value="1"/>
</dbReference>
<dbReference type="AlphaFoldDB" id="A0A8X7QYN4"/>
<dbReference type="OrthoDB" id="1900495at2759"/>
<keyword evidence="4" id="KW-1185">Reference proteome</keyword>
<dbReference type="Pfam" id="PF08387">
    <property type="entry name" value="FBD"/>
    <property type="match status" value="1"/>
</dbReference>
<dbReference type="PANTHER" id="PTHR34272">
    <property type="entry name" value="EXPRESSED PROTEIN"/>
    <property type="match status" value="1"/>
</dbReference>
<organism evidence="3 4">
    <name type="scientific">Brassica carinata</name>
    <name type="common">Ethiopian mustard</name>
    <name type="synonym">Abyssinian cabbage</name>
    <dbReference type="NCBI Taxonomy" id="52824"/>
    <lineage>
        <taxon>Eukaryota</taxon>
        <taxon>Viridiplantae</taxon>
        <taxon>Streptophyta</taxon>
        <taxon>Embryophyta</taxon>
        <taxon>Tracheophyta</taxon>
        <taxon>Spermatophyta</taxon>
        <taxon>Magnoliopsida</taxon>
        <taxon>eudicotyledons</taxon>
        <taxon>Gunneridae</taxon>
        <taxon>Pentapetalae</taxon>
        <taxon>rosids</taxon>
        <taxon>malvids</taxon>
        <taxon>Brassicales</taxon>
        <taxon>Brassicaceae</taxon>
        <taxon>Brassiceae</taxon>
        <taxon>Brassica</taxon>
    </lineage>
</organism>
<reference evidence="3 4" key="1">
    <citation type="submission" date="2020-02" db="EMBL/GenBank/DDBJ databases">
        <authorList>
            <person name="Ma Q."/>
            <person name="Huang Y."/>
            <person name="Song X."/>
            <person name="Pei D."/>
        </authorList>
    </citation>
    <scope>NUCLEOTIDE SEQUENCE [LARGE SCALE GENOMIC DNA]</scope>
    <source>
        <strain evidence="3">Sxm20200214</strain>
        <tissue evidence="3">Leaf</tissue>
    </source>
</reference>
<evidence type="ECO:0000313" key="3">
    <source>
        <dbReference type="EMBL" id="KAG2277948.1"/>
    </source>
</evidence>
<feature type="compositionally biased region" description="Basic residues" evidence="1">
    <location>
        <begin position="99"/>
        <end position="108"/>
    </location>
</feature>
<proteinExistence type="predicted"/>
<dbReference type="SMART" id="SM00579">
    <property type="entry name" value="FBD"/>
    <property type="match status" value="1"/>
</dbReference>
<evidence type="ECO:0000256" key="1">
    <source>
        <dbReference type="SAM" id="MobiDB-lite"/>
    </source>
</evidence>
<dbReference type="PANTHER" id="PTHR34272:SF1">
    <property type="entry name" value="EXPRESSED PROTEIN"/>
    <property type="match status" value="1"/>
</dbReference>
<feature type="domain" description="FBD" evidence="2">
    <location>
        <begin position="468"/>
        <end position="540"/>
    </location>
</feature>
<dbReference type="EMBL" id="JAAMPC010000012">
    <property type="protein sequence ID" value="KAG2277948.1"/>
    <property type="molecule type" value="Genomic_DNA"/>
</dbReference>
<protein>
    <recommendedName>
        <fullName evidence="2">FBD domain-containing protein</fullName>
    </recommendedName>
</protein>
<evidence type="ECO:0000259" key="2">
    <source>
        <dbReference type="SMART" id="SM00579"/>
    </source>
</evidence>
<gene>
    <name evidence="3" type="ORF">Bca52824_060503</name>
</gene>